<dbReference type="OrthoDB" id="432483at2759"/>
<dbReference type="GeneID" id="39872439"/>
<keyword evidence="2" id="KW-0472">Membrane</keyword>
<keyword evidence="2" id="KW-0812">Transmembrane</keyword>
<evidence type="ECO:0000256" key="1">
    <source>
        <dbReference type="SAM" id="Coils"/>
    </source>
</evidence>
<evidence type="ECO:0000256" key="2">
    <source>
        <dbReference type="SAM" id="Phobius"/>
    </source>
</evidence>
<keyword evidence="1" id="KW-0175">Coiled coil</keyword>
<dbReference type="SUPFAM" id="SSF58113">
    <property type="entry name" value="Apolipoprotein A-I"/>
    <property type="match status" value="1"/>
</dbReference>
<proteinExistence type="predicted"/>
<dbReference type="EMBL" id="BDSA01000001">
    <property type="protein sequence ID" value="GBE58669.1"/>
    <property type="molecule type" value="Genomic_DNA"/>
</dbReference>
<dbReference type="RefSeq" id="XP_028864912.1">
    <property type="nucleotide sequence ID" value="XM_029009079.1"/>
</dbReference>
<feature type="transmembrane region" description="Helical" evidence="2">
    <location>
        <begin position="2601"/>
        <end position="2622"/>
    </location>
</feature>
<feature type="coiled-coil region" evidence="1">
    <location>
        <begin position="326"/>
        <end position="353"/>
    </location>
</feature>
<organism evidence="3 4">
    <name type="scientific">Babesia ovata</name>
    <dbReference type="NCBI Taxonomy" id="189622"/>
    <lineage>
        <taxon>Eukaryota</taxon>
        <taxon>Sar</taxon>
        <taxon>Alveolata</taxon>
        <taxon>Apicomplexa</taxon>
        <taxon>Aconoidasida</taxon>
        <taxon>Piroplasmida</taxon>
        <taxon>Babesiidae</taxon>
        <taxon>Babesia</taxon>
    </lineage>
</organism>
<accession>A0A2H6K6R2</accession>
<evidence type="ECO:0000313" key="4">
    <source>
        <dbReference type="Proteomes" id="UP000236319"/>
    </source>
</evidence>
<protein>
    <submittedName>
        <fullName evidence="3">Extracellular matrix-binding ebh, putative</fullName>
    </submittedName>
</protein>
<gene>
    <name evidence="3" type="ORF">BOVATA_001620</name>
</gene>
<evidence type="ECO:0000313" key="3">
    <source>
        <dbReference type="EMBL" id="GBE58669.1"/>
    </source>
</evidence>
<feature type="coiled-coil region" evidence="1">
    <location>
        <begin position="1088"/>
        <end position="1115"/>
    </location>
</feature>
<keyword evidence="2" id="KW-1133">Transmembrane helix</keyword>
<sequence>MAPKSLTDCPENLREAIDWLIQVKQGGGITTLCNALRKLFDNVTQDAQKSLSSFPESDDTYARDVISKLQEFQNAVTKDSANLNKNILHNLCSAVEKFIGYQTPGTYDGSGIVYGDASRLCDAVLSFLHVLFTDVYENQPYVAGGVLLGGLVSDLEKAKWTGHHGFSSVIPKVASGLYKYNSAVKASNEKVRKPIDEVIAFVEEGGELLTELNSVQADHATGKPDVEDAQVSKVVGLVEKCKEVAKDFSRRLDSAKTAIGDLNPQLRSKLENSRKSFFNHVGWLSKWSRKGQKKKLDDMIHKIKTRLRRLGKEVKDRIKQEVHALVRLLKERVRKIKRKLEDIRESLAKYVQDLVKWMDEAKSYIDQVKEYVDKILKEIYGENKQKIDEAAGEIDATLSKKVAELNKWIETADSAVQAAMQKAQHVYEQLDHSEKNPPGGTTNICRGIKQITTAKTQVSNVDGQLIQHIGDLGKWKDAASAVLGTAVSRAGEVRDKLDPNLTDDQHKIGHNIEKIKTSNDAIQTANKTLGEQVDSLRSWITTADGIRQKAQEKAEEAYKKLKPHEALTQKIGEIMNANKRIESVHTELGKVHSNLGTWNKQAKDVLTGAIGKATEVYTKLYPNITDKDKENPVGYHLNEITQANGKIQSANTELAGEVDNLGKWNAAAEDVISKAEDKCKAILEKVKTDPKGKDDTIFSKAKKLSEDGTTLLQAAKDAKQAVEEKVTRALQAVVAMDQSLKKDLKGVKKEIREGIWQEIQNIGVLKLNEKVRDDLGTLKQRIEGLKYGLDGDDKKQPLVQKAFHELEKAKTKLDGLAGDGGRIKTQTTQLETNFKDVIQNPLNIAVGAVDSAIGVLGGKFDRKLNSIDGIFGHIRKEVAEIKGKPGDHQGSNAKGLEGIVGGVKRYAEKFKEGAFDTIVEGWVRGSILPNEPMKGWVKKYADIKVKAQFTVPNASGKSSDLQDRIANKVREQLKRTIPDAFTAFAVSDLTPNIAKDLQKVMKACDTFAKQLGNHIKDEGKIAALSKAIAKEIEDRLWGEHKLKDPRYTPGSITDTNLIDAIKGILPVLVSTSWKAANEVEWFTTGAGLTNLSTNVHNALNTATTLEQQLTEATKKSDDGTAQAVDRRLSAVSSKVGGLVQRFNREVKNKLQAEVDQLPNAVDQFNNEAEKQIRDAANTAIVKATNEISKSDVTENDVKRLMSNFHNVYDTIQKGLKRQLDEQVDKHIGKDDTASGQGATITELAGGSFEQYREHVNQDSDGLKNNDLKGKQDEGHLPEAIGKIKTEVDSALKLIDKNGGVGKAKIDSDTFEEPFSYIRDGLIEIAALVDSTQSTQLQLPDPDGVKHHLTDLEEMIKNNGDSEYTLISNDLTNLKVKGLGAITKAIDRLQEGPFHKQPAAIEKAVKDIKAQLKDLREKMKNEEGQPKDDVIETLKDLQEKGLANGDKSWKQIKGQNVSGLEKIEKDLKGQNDKLPEQTKQITSAVTAITVALRGLGFKLNNGLFDDAIIDQLEQLKKKIGQNDVEAGNLQHIHEVIKKLQSRDFSDNSRDIGNANKAIEDELKAQMNTLDKDVIETLGDLISNGLSETWDKNTNGNQKGLDAIKNDLNTQQGILSLQHPAIGQGVDKITTELESLRSELLGEEDSEPQKRGVIKNMEFMIKQIGTKDDDKDSLKKIKKEIATLNRYTVPKVDKYLTAMCEAIQKAGAYAGWHLGQLETTHINGKLNKIKNDIDTLRTGDLQEAIEACDKFLSDADDIERNTVKELEKFVDYEVEDAIAELTKQARRDYVESVQDALKHFANKVAGELGGLPGDIEHDLTIGFKGFMAKLENGFVKNIQKINGIDFKDFSNRSPLSQVAEKVSEAVHGFFPKLMQQEEFLNGGFPKSSDPVNPKNLTDEQVETLESMPANMLQFMSLIDALDDLIQYIEAGGHFDFPFTAPLNSLKKQLAEFTYDAYNDGQRALLRPLKNGINGIYAELSNAYISTYSGQEFTAALLEPAISDQSNGQNSKLTPYGEKLCKVFLTLLPILDTSLTVLTNNCRSLAGQHLNRSTDLGRLLGELGYNVPGDGDQSGELNRHVTGKGITVLLVGDYKRVFNSDKDTKNALGILLECLDDYYKACHYVTLSSTRSPCSVYEMLCWLTGLKYNCVYDKLRKCIKMCHEEHTENSLYPTALTADALVSAVNSLTADSPTLLTRVLGYGNAFTTYAVDFYNNSLQLYYPQDGEDCLHMMLHYLCLLLSVLRHLLSQCSLAAHNGGWAECKYGRGVPPYTWQCDPPVTALPTPHPECTDKSPLMSYLNDCLPGHLPHQLVSVGCEPKCKTCPNSEPGMPCLIPLGFRGFSGSTKTGKQLCEVLTKLFTNEHLSSLLSLEPRPPATLAEHFAFALSLVADWHDGNIVPKNSLQQALEASATDLSLRLSLTAAYGSDSAKHGGCKHPHLMHLAASDFCTRHQASPFLSTLCRGMYDSLAHRHSDLYLSWAIYLPWTFYEMLLCLYTAFKEISCRDWGCGDCLHEGPCDEGSHGVRTPQSPASGCRCPSIVQCRGVMPTLYSYGLTFRDASALVLQEKSCFNFHTQLSYVLNSDHFRDLFDRCDQFLWKIRTPFLYTVFSLWLIATLYILHSLLYRMDVLRIRSHLMRTKASHFIAVKALLTKGRKMLSLYRDVDYFDDDPLDLSQ</sequence>
<comment type="caution">
    <text evidence="3">The sequence shown here is derived from an EMBL/GenBank/DDBJ whole genome shotgun (WGS) entry which is preliminary data.</text>
</comment>
<dbReference type="VEuPathDB" id="PiroplasmaDB:BOVATA_001620"/>
<keyword evidence="4" id="KW-1185">Reference proteome</keyword>
<reference evidence="3 4" key="1">
    <citation type="journal article" date="2017" name="BMC Genomics">
        <title>Whole-genome assembly of Babesia ovata and comparative genomics between closely related pathogens.</title>
        <authorList>
            <person name="Yamagishi J."/>
            <person name="Asada M."/>
            <person name="Hakimi H."/>
            <person name="Tanaka T.Q."/>
            <person name="Sugimoto C."/>
            <person name="Kawazu S."/>
        </authorList>
    </citation>
    <scope>NUCLEOTIDE SEQUENCE [LARGE SCALE GENOMIC DNA]</scope>
    <source>
        <strain evidence="3 4">Miyake</strain>
    </source>
</reference>
<name>A0A2H6K6R2_9APIC</name>
<dbReference type="Gene3D" id="1.20.120.20">
    <property type="entry name" value="Apolipoprotein"/>
    <property type="match status" value="1"/>
</dbReference>
<dbReference type="Proteomes" id="UP000236319">
    <property type="component" value="Unassembled WGS sequence"/>
</dbReference>